<organism evidence="1 2">
    <name type="scientific">Entomophthora muscae</name>
    <dbReference type="NCBI Taxonomy" id="34485"/>
    <lineage>
        <taxon>Eukaryota</taxon>
        <taxon>Fungi</taxon>
        <taxon>Fungi incertae sedis</taxon>
        <taxon>Zoopagomycota</taxon>
        <taxon>Entomophthoromycotina</taxon>
        <taxon>Entomophthoromycetes</taxon>
        <taxon>Entomophthorales</taxon>
        <taxon>Entomophthoraceae</taxon>
        <taxon>Entomophthora</taxon>
    </lineage>
</organism>
<reference evidence="1" key="1">
    <citation type="submission" date="2022-04" db="EMBL/GenBank/DDBJ databases">
        <title>Genome of the entomopathogenic fungus Entomophthora muscae.</title>
        <authorList>
            <person name="Elya C."/>
            <person name="Lovett B.R."/>
            <person name="Lee E."/>
            <person name="Macias A.M."/>
            <person name="Hajek A.E."/>
            <person name="De Bivort B.L."/>
            <person name="Kasson M.T."/>
            <person name="De Fine Licht H.H."/>
            <person name="Stajich J.E."/>
        </authorList>
    </citation>
    <scope>NUCLEOTIDE SEQUENCE</scope>
    <source>
        <strain evidence="1">Berkeley</strain>
    </source>
</reference>
<comment type="caution">
    <text evidence="1">The sequence shown here is derived from an EMBL/GenBank/DDBJ whole genome shotgun (WGS) entry which is preliminary data.</text>
</comment>
<sequence>MVSWWILPPGWEPNLVSLAPLSYSRKREITVHSSQETPLVDYPSLSQRCAKARDIEHKRIEGGIKHLEARYAVGDPIYALNPNLAKLEPNYLGPFKMAAVYDNHTYQFEDAQGNTKRLHHNCLHPCLATPTQKLFVQTFPDLLKTLILVSYDKQGARGCCN</sequence>
<accession>A0ACC2SCP6</accession>
<evidence type="ECO:0000313" key="2">
    <source>
        <dbReference type="Proteomes" id="UP001165960"/>
    </source>
</evidence>
<keyword evidence="2" id="KW-1185">Reference proteome</keyword>
<gene>
    <name evidence="1" type="ORF">DSO57_1033715</name>
</gene>
<evidence type="ECO:0000313" key="1">
    <source>
        <dbReference type="EMBL" id="KAJ9060174.1"/>
    </source>
</evidence>
<dbReference type="EMBL" id="QTSX02005240">
    <property type="protein sequence ID" value="KAJ9060174.1"/>
    <property type="molecule type" value="Genomic_DNA"/>
</dbReference>
<dbReference type="Proteomes" id="UP001165960">
    <property type="component" value="Unassembled WGS sequence"/>
</dbReference>
<protein>
    <submittedName>
        <fullName evidence="1">Uncharacterized protein</fullName>
    </submittedName>
</protein>
<name>A0ACC2SCP6_9FUNG</name>
<proteinExistence type="predicted"/>